<dbReference type="InterPro" id="IPR001680">
    <property type="entry name" value="WD40_rpt"/>
</dbReference>
<dbReference type="PROSITE" id="PS50082">
    <property type="entry name" value="WD_REPEATS_2"/>
    <property type="match status" value="1"/>
</dbReference>
<reference evidence="6 7" key="1">
    <citation type="journal article" date="2018" name="Front. Plant Sci.">
        <title>Red Clover (Trifolium pratense) and Zigzag Clover (T. medium) - A Picture of Genomic Similarities and Differences.</title>
        <authorList>
            <person name="Dluhosova J."/>
            <person name="Istvanek J."/>
            <person name="Nedelnik J."/>
            <person name="Repkova J."/>
        </authorList>
    </citation>
    <scope>NUCLEOTIDE SEQUENCE [LARGE SCALE GENOMIC DNA]</scope>
    <source>
        <strain evidence="7">cv. 10/8</strain>
        <tissue evidence="6">Leaf</tissue>
    </source>
</reference>
<keyword evidence="7" id="KW-1185">Reference proteome</keyword>
<organism evidence="6 7">
    <name type="scientific">Trifolium medium</name>
    <dbReference type="NCBI Taxonomy" id="97028"/>
    <lineage>
        <taxon>Eukaryota</taxon>
        <taxon>Viridiplantae</taxon>
        <taxon>Streptophyta</taxon>
        <taxon>Embryophyta</taxon>
        <taxon>Tracheophyta</taxon>
        <taxon>Spermatophyta</taxon>
        <taxon>Magnoliopsida</taxon>
        <taxon>eudicotyledons</taxon>
        <taxon>Gunneridae</taxon>
        <taxon>Pentapetalae</taxon>
        <taxon>rosids</taxon>
        <taxon>fabids</taxon>
        <taxon>Fabales</taxon>
        <taxon>Fabaceae</taxon>
        <taxon>Papilionoideae</taxon>
        <taxon>50 kb inversion clade</taxon>
        <taxon>NPAAA clade</taxon>
        <taxon>Hologalegina</taxon>
        <taxon>IRL clade</taxon>
        <taxon>Trifolieae</taxon>
        <taxon>Trifolium</taxon>
    </lineage>
</organism>
<dbReference type="GO" id="GO:0003723">
    <property type="term" value="F:RNA binding"/>
    <property type="evidence" value="ECO:0007669"/>
    <property type="project" value="TreeGrafter"/>
</dbReference>
<dbReference type="Proteomes" id="UP000265520">
    <property type="component" value="Unassembled WGS sequence"/>
</dbReference>
<dbReference type="PANTHER" id="PTHR44133">
    <property type="entry name" value="CLEAVAGE STIMULATION FACTOR SUBUNIT 1"/>
    <property type="match status" value="1"/>
</dbReference>
<dbReference type="InterPro" id="IPR036322">
    <property type="entry name" value="WD40_repeat_dom_sf"/>
</dbReference>
<dbReference type="PROSITE" id="PS50294">
    <property type="entry name" value="WD_REPEATS_REGION"/>
    <property type="match status" value="1"/>
</dbReference>
<dbReference type="GO" id="GO:0031124">
    <property type="term" value="P:mRNA 3'-end processing"/>
    <property type="evidence" value="ECO:0007669"/>
    <property type="project" value="InterPro"/>
</dbReference>
<dbReference type="Gene3D" id="2.130.10.10">
    <property type="entry name" value="YVTN repeat-like/Quinoprotein amine dehydrogenase"/>
    <property type="match status" value="1"/>
</dbReference>
<comment type="subcellular location">
    <subcellularLocation>
        <location evidence="1">Nucleus</location>
    </subcellularLocation>
</comment>
<keyword evidence="3" id="KW-0539">Nucleus</keyword>
<feature type="non-terminal residue" evidence="6">
    <location>
        <position position="43"/>
    </location>
</feature>
<dbReference type="InterPro" id="IPR015943">
    <property type="entry name" value="WD40/YVTN_repeat-like_dom_sf"/>
</dbReference>
<evidence type="ECO:0000256" key="4">
    <source>
        <dbReference type="ARBA" id="ARBA00029851"/>
    </source>
</evidence>
<evidence type="ECO:0000256" key="5">
    <source>
        <dbReference type="PROSITE-ProRule" id="PRU00221"/>
    </source>
</evidence>
<dbReference type="GO" id="GO:0005848">
    <property type="term" value="C:mRNA cleavage stimulating factor complex"/>
    <property type="evidence" value="ECO:0007669"/>
    <property type="project" value="InterPro"/>
</dbReference>
<feature type="repeat" description="WD" evidence="5">
    <location>
        <begin position="1"/>
        <end position="24"/>
    </location>
</feature>
<protein>
    <recommendedName>
        <fullName evidence="4">Cleavage stimulation factor 50 kDa subunit</fullName>
    </recommendedName>
</protein>
<dbReference type="SUPFAM" id="SSF50978">
    <property type="entry name" value="WD40 repeat-like"/>
    <property type="match status" value="1"/>
</dbReference>
<dbReference type="InterPro" id="IPR044633">
    <property type="entry name" value="CstF1-like"/>
</dbReference>
<evidence type="ECO:0000256" key="1">
    <source>
        <dbReference type="ARBA" id="ARBA00004123"/>
    </source>
</evidence>
<dbReference type="EMBL" id="LXQA010881244">
    <property type="protein sequence ID" value="MCI75370.1"/>
    <property type="molecule type" value="Genomic_DNA"/>
</dbReference>
<dbReference type="PANTHER" id="PTHR44133:SF2">
    <property type="entry name" value="CLEAVAGE STIMULATION FACTOR SUBUNIT 1"/>
    <property type="match status" value="1"/>
</dbReference>
<evidence type="ECO:0000313" key="7">
    <source>
        <dbReference type="Proteomes" id="UP000265520"/>
    </source>
</evidence>
<accession>A0A392USQ6</accession>
<evidence type="ECO:0000256" key="2">
    <source>
        <dbReference type="ARBA" id="ARBA00022664"/>
    </source>
</evidence>
<keyword evidence="5" id="KW-0853">WD repeat</keyword>
<evidence type="ECO:0000256" key="3">
    <source>
        <dbReference type="ARBA" id="ARBA00023242"/>
    </source>
</evidence>
<evidence type="ECO:0000313" key="6">
    <source>
        <dbReference type="EMBL" id="MCI75370.1"/>
    </source>
</evidence>
<proteinExistence type="predicted"/>
<sequence>MYVTASKDGAIRLWDGITANCVRSITAAHGTAEATSAIFTRDQ</sequence>
<dbReference type="AlphaFoldDB" id="A0A392USQ6"/>
<name>A0A392USQ6_9FABA</name>
<comment type="caution">
    <text evidence="6">The sequence shown here is derived from an EMBL/GenBank/DDBJ whole genome shotgun (WGS) entry which is preliminary data.</text>
</comment>
<keyword evidence="2" id="KW-0507">mRNA processing</keyword>